<dbReference type="Proteomes" id="UP000095743">
    <property type="component" value="Chromosome"/>
</dbReference>
<dbReference type="RefSeq" id="WP_069975119.1">
    <property type="nucleotide sequence ID" value="NZ_CP017269.1"/>
</dbReference>
<keyword evidence="2" id="KW-0808">Transferase</keyword>
<evidence type="ECO:0000313" key="2">
    <source>
        <dbReference type="EMBL" id="AOT69443.1"/>
    </source>
</evidence>
<dbReference type="STRING" id="1424294.Gferi_07580"/>
<dbReference type="GO" id="GO:0008757">
    <property type="term" value="F:S-adenosylmethionine-dependent methyltransferase activity"/>
    <property type="evidence" value="ECO:0007669"/>
    <property type="project" value="InterPro"/>
</dbReference>
<dbReference type="EMBL" id="CP017269">
    <property type="protein sequence ID" value="AOT69443.1"/>
    <property type="molecule type" value="Genomic_DNA"/>
</dbReference>
<keyword evidence="2" id="KW-0830">Ubiquinone</keyword>
<dbReference type="AlphaFoldDB" id="A0A1D8GEW0"/>
<evidence type="ECO:0000259" key="1">
    <source>
        <dbReference type="Pfam" id="PF08241"/>
    </source>
</evidence>
<dbReference type="Pfam" id="PF08241">
    <property type="entry name" value="Methyltransf_11"/>
    <property type="match status" value="1"/>
</dbReference>
<dbReference type="SUPFAM" id="SSF53335">
    <property type="entry name" value="S-adenosyl-L-methionine-dependent methyltransferases"/>
    <property type="match status" value="1"/>
</dbReference>
<accession>A0A1D8GEW0</accession>
<keyword evidence="2" id="KW-0489">Methyltransferase</keyword>
<protein>
    <submittedName>
        <fullName evidence="2">Ubiquinone biosynthesis methyltransferase UbiE</fullName>
    </submittedName>
</protein>
<dbReference type="OrthoDB" id="5522265at2"/>
<dbReference type="PANTHER" id="PTHR43591:SF24">
    <property type="entry name" value="2-METHOXY-6-POLYPRENYL-1,4-BENZOQUINOL METHYLASE, MITOCHONDRIAL"/>
    <property type="match status" value="1"/>
</dbReference>
<keyword evidence="3" id="KW-1185">Reference proteome</keyword>
<dbReference type="Gene3D" id="3.40.50.150">
    <property type="entry name" value="Vaccinia Virus protein VP39"/>
    <property type="match status" value="1"/>
</dbReference>
<proteinExistence type="predicted"/>
<dbReference type="InterPro" id="IPR029063">
    <property type="entry name" value="SAM-dependent_MTases_sf"/>
</dbReference>
<organism evidence="2 3">
    <name type="scientific">Geosporobacter ferrireducens</name>
    <dbReference type="NCBI Taxonomy" id="1424294"/>
    <lineage>
        <taxon>Bacteria</taxon>
        <taxon>Bacillati</taxon>
        <taxon>Bacillota</taxon>
        <taxon>Clostridia</taxon>
        <taxon>Peptostreptococcales</taxon>
        <taxon>Thermotaleaceae</taxon>
        <taxon>Geosporobacter</taxon>
    </lineage>
</organism>
<dbReference type="PANTHER" id="PTHR43591">
    <property type="entry name" value="METHYLTRANSFERASE"/>
    <property type="match status" value="1"/>
</dbReference>
<name>A0A1D8GEW0_9FIRM</name>
<dbReference type="KEGG" id="gfe:Gferi_07580"/>
<evidence type="ECO:0000313" key="3">
    <source>
        <dbReference type="Proteomes" id="UP000095743"/>
    </source>
</evidence>
<dbReference type="InterPro" id="IPR013216">
    <property type="entry name" value="Methyltransf_11"/>
</dbReference>
<sequence>MKALLESVEEYWRQRADGYCQVNLEELDSFKRRAWTDLINEYAPRISGKRLRVLDIGTGPGFFAIIMAACGYEVTAIDYTETMLQKAKNNAGIYRNAIHFERMDAHNLKFEENTFDLIVTRNLTWNLERPDMAYREWHRVLAQGGRLLNFDANWYLHVHDAEKRKAYEQDRVNCAERGFADHYIHTDTEAMEEIARKLPLSKEHRPEWDVKELRKIGFGKIMIVKEIGSSVWDEEEIVNYGSTPMFMVCAEKSK</sequence>
<gene>
    <name evidence="2" type="ORF">Gferi_07580</name>
</gene>
<reference evidence="2 3" key="1">
    <citation type="submission" date="2016-09" db="EMBL/GenBank/DDBJ databases">
        <title>Genomic analysis reveals versatility of anaerobic energy metabolism of Geosporobacter ferrireducens IRF9 of phylum Firmicutes.</title>
        <authorList>
            <person name="Kim S.-J."/>
        </authorList>
    </citation>
    <scope>NUCLEOTIDE SEQUENCE [LARGE SCALE GENOMIC DNA]</scope>
    <source>
        <strain evidence="2 3">IRF9</strain>
    </source>
</reference>
<dbReference type="GO" id="GO:0032259">
    <property type="term" value="P:methylation"/>
    <property type="evidence" value="ECO:0007669"/>
    <property type="project" value="UniProtKB-KW"/>
</dbReference>
<dbReference type="CDD" id="cd02440">
    <property type="entry name" value="AdoMet_MTases"/>
    <property type="match status" value="1"/>
</dbReference>
<feature type="domain" description="Methyltransferase type 11" evidence="1">
    <location>
        <begin position="54"/>
        <end position="148"/>
    </location>
</feature>